<accession>A0AAI9C4I9</accession>
<feature type="transmembrane region" description="Helical" evidence="1">
    <location>
        <begin position="194"/>
        <end position="218"/>
    </location>
</feature>
<evidence type="ECO:0008006" key="4">
    <source>
        <dbReference type="Google" id="ProtNLM"/>
    </source>
</evidence>
<dbReference type="RefSeq" id="WP_180846439.1">
    <property type="nucleotide sequence ID" value="NZ_RATQ01000009.1"/>
</dbReference>
<evidence type="ECO:0000313" key="3">
    <source>
        <dbReference type="Proteomes" id="UP001218208"/>
    </source>
</evidence>
<feature type="transmembrane region" description="Helical" evidence="1">
    <location>
        <begin position="304"/>
        <end position="322"/>
    </location>
</feature>
<comment type="caution">
    <text evidence="2">The sequence shown here is derived from an EMBL/GenBank/DDBJ whole genome shotgun (WGS) entry which is preliminary data.</text>
</comment>
<feature type="transmembrane region" description="Helical" evidence="1">
    <location>
        <begin position="357"/>
        <end position="374"/>
    </location>
</feature>
<keyword evidence="1" id="KW-0472">Membrane</keyword>
<protein>
    <recommendedName>
        <fullName evidence="4">Transmembrane protein</fullName>
    </recommendedName>
</protein>
<feature type="transmembrane region" description="Helical" evidence="1">
    <location>
        <begin position="448"/>
        <end position="467"/>
    </location>
</feature>
<reference evidence="2" key="1">
    <citation type="submission" date="2022-07" db="EMBL/GenBank/DDBJ databases">
        <authorList>
            <consortium name="DAFM: The Division of Animal and Food Microbiology"/>
        </authorList>
    </citation>
    <scope>NUCLEOTIDE SEQUENCE</scope>
    <source>
        <strain evidence="2">19MO01SH01-2</strain>
    </source>
</reference>
<keyword evidence="1" id="KW-0812">Transmembrane</keyword>
<feature type="transmembrane region" description="Helical" evidence="1">
    <location>
        <begin position="7"/>
        <end position="24"/>
    </location>
</feature>
<evidence type="ECO:0000256" key="1">
    <source>
        <dbReference type="SAM" id="Phobius"/>
    </source>
</evidence>
<proteinExistence type="predicted"/>
<dbReference type="EMBL" id="ABLOJW010000022">
    <property type="protein sequence ID" value="EKT4094023.1"/>
    <property type="molecule type" value="Genomic_DNA"/>
</dbReference>
<evidence type="ECO:0000313" key="2">
    <source>
        <dbReference type="EMBL" id="EKT4094023.1"/>
    </source>
</evidence>
<sequence length="653" mass="72703">MNALRRIAPWCFALALIVYLRPYTGIRHDATLYLAQALRVISPDVFNRDLFFVAGSQADFTVFPQLLAALLRHFPAGDVFLAFTFFTRLCFYAASWYLIRVLFPGKMQWPAVFSLIVMPTGYGSYSIFAYAEPFLTARPIAEALSLIALGLLIRRHSIWAVIALGIAGGLHPLQALGAAIVAWCWLVMQDRRWLWALMAVIPVCILGIAKVGPFSGLFTRIDPDWMELLLQLSDNIFLSHWEVRDWCIVVTDFYLVYRFSRCVPIDSPLAALRKAVMAAFAVGLTLSVIFADILQLALPAGAQFWRVLWVVHWFAMAGLPWVLWEQWQRQPKDWVATILIVAIAGTGASVSRTTLPWAVLGLIPLSIAWPYVSAKVGRFTKGFMLIGLIAILVVALFRYQFSAWLVFKALGSSLERVRQDVVILGYPLVAGSLVALLAWIYARSGKSLGAALGVLSLIALGGAVHLWDSRSPWSRVVEASAGQDVFGEHVPPDSTVYWYSAEPSPLGPWLVLGRASYFNIFQMAGQVFNRGTSFAGIQRQLQIGPVNVQGEICDTVNAVNGEPDSCWIGDAGLRYMCTPYKHVAAPDYFVLPFRQTRHVRGTWEARHPDTGELLGSYYLYKCSDWADPSGKAHIDRQSWNSVSVRGGEETDNE</sequence>
<keyword evidence="1" id="KW-1133">Transmembrane helix</keyword>
<dbReference type="AlphaFoldDB" id="A0AAI9C4I9"/>
<gene>
    <name evidence="2" type="ORF">QEG23_003575</name>
</gene>
<feature type="transmembrane region" description="Helical" evidence="1">
    <location>
        <begin position="160"/>
        <end position="188"/>
    </location>
</feature>
<feature type="transmembrane region" description="Helical" evidence="1">
    <location>
        <begin position="111"/>
        <end position="131"/>
    </location>
</feature>
<feature type="transmembrane region" description="Helical" evidence="1">
    <location>
        <begin position="421"/>
        <end position="441"/>
    </location>
</feature>
<feature type="transmembrane region" description="Helical" evidence="1">
    <location>
        <begin position="79"/>
        <end position="99"/>
    </location>
</feature>
<feature type="transmembrane region" description="Helical" evidence="1">
    <location>
        <begin position="383"/>
        <end position="401"/>
    </location>
</feature>
<organism evidence="2 3">
    <name type="scientific">Stenotrophomonas maltophilia</name>
    <name type="common">Pseudomonas maltophilia</name>
    <name type="synonym">Xanthomonas maltophilia</name>
    <dbReference type="NCBI Taxonomy" id="40324"/>
    <lineage>
        <taxon>Bacteria</taxon>
        <taxon>Pseudomonadati</taxon>
        <taxon>Pseudomonadota</taxon>
        <taxon>Gammaproteobacteria</taxon>
        <taxon>Lysobacterales</taxon>
        <taxon>Lysobacteraceae</taxon>
        <taxon>Stenotrophomonas</taxon>
        <taxon>Stenotrophomonas maltophilia group</taxon>
    </lineage>
</organism>
<dbReference type="Proteomes" id="UP001218208">
    <property type="component" value="Unassembled WGS sequence"/>
</dbReference>
<feature type="transmembrane region" description="Helical" evidence="1">
    <location>
        <begin position="275"/>
        <end position="298"/>
    </location>
</feature>
<name>A0AAI9C4I9_STEMA</name>